<dbReference type="GO" id="GO:0051287">
    <property type="term" value="F:NAD binding"/>
    <property type="evidence" value="ECO:0007669"/>
    <property type="project" value="InterPro"/>
</dbReference>
<comment type="similarity">
    <text evidence="1 4">Belongs to the D-isomer specific 2-hydroxyacid dehydrogenase family.</text>
</comment>
<evidence type="ECO:0000259" key="5">
    <source>
        <dbReference type="Pfam" id="PF00389"/>
    </source>
</evidence>
<evidence type="ECO:0000256" key="1">
    <source>
        <dbReference type="ARBA" id="ARBA00005854"/>
    </source>
</evidence>
<sequence>MMFRILLTHTPAALALQFPPKARDALARHGTVMLNPTGAVLEGASLAEAARGCDLVIADRQTAVGAAFFDAAPDVLAVMRCAVDISTIDVAAASAQGVLVTRSIPTFAASVAELALGLIIDAARGISRATTAYRAGRTPEIAMGAQLSGQTLGICGFGVIGRYLAALAQALGMQVIITDPAPGTLPGGIRAVPFETLLGASDVVVCLAPATPQTAGMFGAQAFGLMKPSAIFVNLARAALLDETALEQALEHGQIACAAMDVGSAPDQRPAPALAGRADVIATPHIGGQTPQAAEGQALHVVEQVAQMALGRVPDEAVNAADATRFQARLATRPPADRSAT</sequence>
<accession>A0A399IWF7</accession>
<reference evidence="7 8" key="1">
    <citation type="submission" date="2018-08" db="EMBL/GenBank/DDBJ databases">
        <title>Pseudooceanicola sediminis CY03 in the family Rhodobacteracea.</title>
        <authorList>
            <person name="Zhang Y.-J."/>
        </authorList>
    </citation>
    <scope>NUCLEOTIDE SEQUENCE [LARGE SCALE GENOMIC DNA]</scope>
    <source>
        <strain evidence="7 8">CY03</strain>
    </source>
</reference>
<keyword evidence="2 4" id="KW-0560">Oxidoreductase</keyword>
<keyword evidence="3" id="KW-0520">NAD</keyword>
<dbReference type="Pfam" id="PF02826">
    <property type="entry name" value="2-Hacid_dh_C"/>
    <property type="match status" value="1"/>
</dbReference>
<dbReference type="Pfam" id="PF00389">
    <property type="entry name" value="2-Hacid_dh"/>
    <property type="match status" value="1"/>
</dbReference>
<dbReference type="InterPro" id="IPR050857">
    <property type="entry name" value="D-2-hydroxyacid_DH"/>
</dbReference>
<dbReference type="OrthoDB" id="7681356at2"/>
<proteinExistence type="inferred from homology"/>
<feature type="domain" description="D-isomer specific 2-hydroxyacid dehydrogenase NAD-binding" evidence="6">
    <location>
        <begin position="116"/>
        <end position="287"/>
    </location>
</feature>
<evidence type="ECO:0000313" key="7">
    <source>
        <dbReference type="EMBL" id="RII37300.1"/>
    </source>
</evidence>
<dbReference type="PANTHER" id="PTHR42789:SF1">
    <property type="entry name" value="D-ISOMER SPECIFIC 2-HYDROXYACID DEHYDROGENASE FAMILY PROTEIN (AFU_ORTHOLOGUE AFUA_6G10090)"/>
    <property type="match status" value="1"/>
</dbReference>
<evidence type="ECO:0000256" key="4">
    <source>
        <dbReference type="RuleBase" id="RU003719"/>
    </source>
</evidence>
<dbReference type="SUPFAM" id="SSF52283">
    <property type="entry name" value="Formate/glycerate dehydrogenase catalytic domain-like"/>
    <property type="match status" value="1"/>
</dbReference>
<dbReference type="GO" id="GO:0016616">
    <property type="term" value="F:oxidoreductase activity, acting on the CH-OH group of donors, NAD or NADP as acceptor"/>
    <property type="evidence" value="ECO:0007669"/>
    <property type="project" value="InterPro"/>
</dbReference>
<dbReference type="SUPFAM" id="SSF51735">
    <property type="entry name" value="NAD(P)-binding Rossmann-fold domains"/>
    <property type="match status" value="1"/>
</dbReference>
<dbReference type="AlphaFoldDB" id="A0A399IWF7"/>
<protein>
    <submittedName>
        <fullName evidence="7">Hydroxyacid dehydrogenase</fullName>
    </submittedName>
</protein>
<comment type="caution">
    <text evidence="7">The sequence shown here is derived from an EMBL/GenBank/DDBJ whole genome shotgun (WGS) entry which is preliminary data.</text>
</comment>
<keyword evidence="8" id="KW-1185">Reference proteome</keyword>
<dbReference type="InterPro" id="IPR006140">
    <property type="entry name" value="D-isomer_DH_NAD-bd"/>
</dbReference>
<evidence type="ECO:0000256" key="3">
    <source>
        <dbReference type="ARBA" id="ARBA00023027"/>
    </source>
</evidence>
<dbReference type="Gene3D" id="3.40.50.720">
    <property type="entry name" value="NAD(P)-binding Rossmann-like Domain"/>
    <property type="match status" value="2"/>
</dbReference>
<evidence type="ECO:0000259" key="6">
    <source>
        <dbReference type="Pfam" id="PF02826"/>
    </source>
</evidence>
<dbReference type="InterPro" id="IPR006139">
    <property type="entry name" value="D-isomer_2_OHA_DH_cat_dom"/>
</dbReference>
<dbReference type="InterPro" id="IPR036291">
    <property type="entry name" value="NAD(P)-bd_dom_sf"/>
</dbReference>
<dbReference type="Proteomes" id="UP000265848">
    <property type="component" value="Unassembled WGS sequence"/>
</dbReference>
<gene>
    <name evidence="7" type="ORF">DL237_17565</name>
</gene>
<organism evidence="7 8">
    <name type="scientific">Pseudooceanicola sediminis</name>
    <dbReference type="NCBI Taxonomy" id="2211117"/>
    <lineage>
        <taxon>Bacteria</taxon>
        <taxon>Pseudomonadati</taxon>
        <taxon>Pseudomonadota</taxon>
        <taxon>Alphaproteobacteria</taxon>
        <taxon>Rhodobacterales</taxon>
        <taxon>Paracoccaceae</taxon>
        <taxon>Pseudooceanicola</taxon>
    </lineage>
</organism>
<dbReference type="PANTHER" id="PTHR42789">
    <property type="entry name" value="D-ISOMER SPECIFIC 2-HYDROXYACID DEHYDROGENASE FAMILY PROTEIN (AFU_ORTHOLOGUE AFUA_6G10090)"/>
    <property type="match status" value="1"/>
</dbReference>
<feature type="domain" description="D-isomer specific 2-hydroxyacid dehydrogenase catalytic" evidence="5">
    <location>
        <begin position="22"/>
        <end position="319"/>
    </location>
</feature>
<evidence type="ECO:0000256" key="2">
    <source>
        <dbReference type="ARBA" id="ARBA00023002"/>
    </source>
</evidence>
<dbReference type="EMBL" id="QWJJ01000018">
    <property type="protein sequence ID" value="RII37300.1"/>
    <property type="molecule type" value="Genomic_DNA"/>
</dbReference>
<evidence type="ECO:0000313" key="8">
    <source>
        <dbReference type="Proteomes" id="UP000265848"/>
    </source>
</evidence>
<name>A0A399IWF7_9RHOB</name>